<dbReference type="RefSeq" id="WP_236863146.1">
    <property type="nucleotide sequence ID" value="NZ_BAABAZ010000012.1"/>
</dbReference>
<name>A0ABP8EMR7_9MICO</name>
<evidence type="ECO:0000313" key="3">
    <source>
        <dbReference type="Proteomes" id="UP001501586"/>
    </source>
</evidence>
<dbReference type="Proteomes" id="UP001501586">
    <property type="component" value="Unassembled WGS sequence"/>
</dbReference>
<comment type="caution">
    <text evidence="2">The sequence shown here is derived from an EMBL/GenBank/DDBJ whole genome shotgun (WGS) entry which is preliminary data.</text>
</comment>
<keyword evidence="3" id="KW-1185">Reference proteome</keyword>
<reference evidence="3" key="1">
    <citation type="journal article" date="2019" name="Int. J. Syst. Evol. Microbiol.">
        <title>The Global Catalogue of Microorganisms (GCM) 10K type strain sequencing project: providing services to taxonomists for standard genome sequencing and annotation.</title>
        <authorList>
            <consortium name="The Broad Institute Genomics Platform"/>
            <consortium name="The Broad Institute Genome Sequencing Center for Infectious Disease"/>
            <person name="Wu L."/>
            <person name="Ma J."/>
        </authorList>
    </citation>
    <scope>NUCLEOTIDE SEQUENCE [LARGE SCALE GENOMIC DNA]</scope>
    <source>
        <strain evidence="3">JCM 17458</strain>
    </source>
</reference>
<accession>A0ABP8EMR7</accession>
<proteinExistence type="predicted"/>
<feature type="region of interest" description="Disordered" evidence="1">
    <location>
        <begin position="259"/>
        <end position="285"/>
    </location>
</feature>
<feature type="compositionally biased region" description="Basic and acidic residues" evidence="1">
    <location>
        <begin position="1"/>
        <end position="15"/>
    </location>
</feature>
<protein>
    <submittedName>
        <fullName evidence="2">DUF3710 domain-containing protein</fullName>
    </submittedName>
</protein>
<dbReference type="Pfam" id="PF12502">
    <property type="entry name" value="DUF3710"/>
    <property type="match status" value="1"/>
</dbReference>
<feature type="region of interest" description="Disordered" evidence="1">
    <location>
        <begin position="1"/>
        <end position="95"/>
    </location>
</feature>
<sequence length="285" mass="31229">MGLFDRFRKSKKDDREDFDDVEADVDDADDTSDDDVYSDDDDLGETNLGEDVDGTETAEAAEGDDLGDEEEFAKAAPLDRLENGPWDADEDAGEENRVDLGALRVPVRDGMQVRLDAEDKTGRILAVTLVHKGGALQLQAFAAPRGEGLWNTVRKQIVDNVTQKGGTLEELYTELGHELLTKIPARTSDGRAAARVARFAGVDGPRWFIRGVFSGKAITDDEVRAELTALFRGTIVNRGIEAMPPRELLVLSEPKAAAARADDQDAEKDDDINPFERGPEITEVR</sequence>
<dbReference type="InterPro" id="IPR022183">
    <property type="entry name" value="DUF3710"/>
</dbReference>
<feature type="compositionally biased region" description="Acidic residues" evidence="1">
    <location>
        <begin position="264"/>
        <end position="273"/>
    </location>
</feature>
<gene>
    <name evidence="2" type="ORF">GCM10022261_28370</name>
</gene>
<feature type="compositionally biased region" description="Acidic residues" evidence="1">
    <location>
        <begin position="16"/>
        <end position="71"/>
    </location>
</feature>
<dbReference type="EMBL" id="BAABAZ010000012">
    <property type="protein sequence ID" value="GAA4285306.1"/>
    <property type="molecule type" value="Genomic_DNA"/>
</dbReference>
<evidence type="ECO:0000313" key="2">
    <source>
        <dbReference type="EMBL" id="GAA4285306.1"/>
    </source>
</evidence>
<evidence type="ECO:0000256" key="1">
    <source>
        <dbReference type="SAM" id="MobiDB-lite"/>
    </source>
</evidence>
<organism evidence="2 3">
    <name type="scientific">Brevibacterium daeguense</name>
    <dbReference type="NCBI Taxonomy" id="909936"/>
    <lineage>
        <taxon>Bacteria</taxon>
        <taxon>Bacillati</taxon>
        <taxon>Actinomycetota</taxon>
        <taxon>Actinomycetes</taxon>
        <taxon>Micrococcales</taxon>
        <taxon>Brevibacteriaceae</taxon>
        <taxon>Brevibacterium</taxon>
    </lineage>
</organism>